<comment type="caution">
    <text evidence="7">The sequence shown here is derived from an EMBL/GenBank/DDBJ whole genome shotgun (WGS) entry which is preliminary data.</text>
</comment>
<evidence type="ECO:0000256" key="1">
    <source>
        <dbReference type="ARBA" id="ARBA00011028"/>
    </source>
</evidence>
<evidence type="ECO:0000313" key="8">
    <source>
        <dbReference type="Proteomes" id="UP000052946"/>
    </source>
</evidence>
<dbReference type="GO" id="GO:0030001">
    <property type="term" value="P:metal ion transport"/>
    <property type="evidence" value="ECO:0007669"/>
    <property type="project" value="InterPro"/>
</dbReference>
<sequence>MKRNWLVIILFSLILSVTLLGCNQNENASTTNGELSVVTSFYPMYEFTQQVAGDRADVSLMVSAGEDAHHYEPSAQDVAGVSKADVFVYSSEEMEHWVESLLNTVENDNLVIARTADGVDLVDTESSDHAHAGEQNQESNGNMTIQGVADHYHTGDMIELTAELDEDVEYDHWHWYKRENADAEWEAVPNQGEAEFKHEASGESFKLRAVLFDDSHNEYAASESIEIVIDDHNGHHHENDEEDTHDRDQADSEESSQGNEHESVQSVEIVGLADHYHTGDVVTLEAELPEDVNYDHWHWYIRENEAEEWEALSDQGTSHFEYKTTGESFEVRAVLFDDNHNTYAESEPLSIVIDDHESHDPHIWLDPVLAQEQVNIIRDALIEADPDGKDIYEKNAEAFNEELQTLDQEYQDVLKDFENRAFVVQHQAFGYLAQRYNLEQIAIGGLSTEVEPSPSRIGEIADLVEEHNVPVIYYQQGANSAIAETVATETGTETAALYDLEVLSQELQDEDLGYVEAMRQNLKSLQLSIK</sequence>
<reference evidence="8" key="1">
    <citation type="submission" date="2015-07" db="EMBL/GenBank/DDBJ databases">
        <title>Draft Genome Sequence of Oceanobacillus picturae Heshi-B3 that Was Isolated from Fermented Rice Bran with Aging Salted Mackerel, Which Was Named Heshiko as Traditional Fermented Seafood in Japan.</title>
        <authorList>
            <person name="Akuzawa S."/>
            <person name="Nakagawa J."/>
            <person name="Kanekatsu T."/>
            <person name="Kanesaki Y."/>
            <person name="Suzuki T."/>
        </authorList>
    </citation>
    <scope>NUCLEOTIDE SEQUENCE [LARGE SCALE GENOMIC DNA]</scope>
    <source>
        <strain evidence="8">Heshi-B3</strain>
    </source>
</reference>
<reference evidence="7 8" key="2">
    <citation type="journal article" date="2016" name="Genome Announc.">
        <title>Draft Genome Sequence of Oceanobacillus picturae Heshi-B3, Isolated from Fermented Rice Bran in a Traditional Japanese Seafood Dish.</title>
        <authorList>
            <person name="Akuzawa S."/>
            <person name="Nagaoka J."/>
            <person name="Kanekatsu M."/>
            <person name="Kanesaki Y."/>
            <person name="Suzuki T."/>
        </authorList>
    </citation>
    <scope>NUCLEOTIDE SEQUENCE [LARGE SCALE GENOMIC DNA]</scope>
    <source>
        <strain evidence="7 8">Heshi-B3</strain>
    </source>
</reference>
<dbReference type="PROSITE" id="PS51257">
    <property type="entry name" value="PROKAR_LIPOPROTEIN"/>
    <property type="match status" value="1"/>
</dbReference>
<organism evidence="7 8">
    <name type="scientific">Oceanobacillus picturae</name>
    <dbReference type="NCBI Taxonomy" id="171693"/>
    <lineage>
        <taxon>Bacteria</taxon>
        <taxon>Bacillati</taxon>
        <taxon>Bacillota</taxon>
        <taxon>Bacilli</taxon>
        <taxon>Bacillales</taxon>
        <taxon>Bacillaceae</taxon>
        <taxon>Oceanobacillus</taxon>
    </lineage>
</organism>
<proteinExistence type="inferred from homology"/>
<dbReference type="InterPro" id="IPR006128">
    <property type="entry name" value="Lipoprotein_PsaA-like"/>
</dbReference>
<dbReference type="PRINTS" id="PR00690">
    <property type="entry name" value="ADHESNFAMILY"/>
</dbReference>
<name>A0A0U9H886_9BACI</name>
<protein>
    <submittedName>
        <fullName evidence="7">Zinc ABC transporter, periplasmic-binding protein ZnuA</fullName>
    </submittedName>
</protein>
<evidence type="ECO:0000256" key="4">
    <source>
        <dbReference type="RuleBase" id="RU003512"/>
    </source>
</evidence>
<keyword evidence="5" id="KW-0175">Coiled coil</keyword>
<evidence type="ECO:0000256" key="6">
    <source>
        <dbReference type="SAM" id="MobiDB-lite"/>
    </source>
</evidence>
<feature type="region of interest" description="Disordered" evidence="6">
    <location>
        <begin position="234"/>
        <end position="264"/>
    </location>
</feature>
<dbReference type="InterPro" id="IPR006129">
    <property type="entry name" value="AdhesinB"/>
</dbReference>
<evidence type="ECO:0000256" key="2">
    <source>
        <dbReference type="ARBA" id="ARBA00022448"/>
    </source>
</evidence>
<dbReference type="GO" id="GO:0046872">
    <property type="term" value="F:metal ion binding"/>
    <property type="evidence" value="ECO:0007669"/>
    <property type="project" value="InterPro"/>
</dbReference>
<evidence type="ECO:0000313" key="7">
    <source>
        <dbReference type="EMBL" id="GAQ18871.1"/>
    </source>
</evidence>
<dbReference type="Proteomes" id="UP000052946">
    <property type="component" value="Unassembled WGS sequence"/>
</dbReference>
<feature type="coiled-coil region" evidence="5">
    <location>
        <begin position="389"/>
        <end position="420"/>
    </location>
</feature>
<evidence type="ECO:0000256" key="3">
    <source>
        <dbReference type="ARBA" id="ARBA00022729"/>
    </source>
</evidence>
<gene>
    <name evidence="7" type="ORF">OPHB3_2827</name>
</gene>
<dbReference type="InterPro" id="IPR006127">
    <property type="entry name" value="ZnuA-like"/>
</dbReference>
<dbReference type="OrthoDB" id="9810636at2"/>
<dbReference type="PANTHER" id="PTHR42953:SF3">
    <property type="entry name" value="HIGH-AFFINITY ZINC UPTAKE SYSTEM PROTEIN ZNUA"/>
    <property type="match status" value="1"/>
</dbReference>
<evidence type="ECO:0000256" key="5">
    <source>
        <dbReference type="SAM" id="Coils"/>
    </source>
</evidence>
<dbReference type="SUPFAM" id="SSF53807">
    <property type="entry name" value="Helical backbone' metal receptor"/>
    <property type="match status" value="1"/>
</dbReference>
<feature type="compositionally biased region" description="Basic and acidic residues" evidence="6">
    <location>
        <begin position="234"/>
        <end position="250"/>
    </location>
</feature>
<keyword evidence="2 4" id="KW-0813">Transport</keyword>
<dbReference type="Pfam" id="PF01297">
    <property type="entry name" value="ZnuA"/>
    <property type="match status" value="2"/>
</dbReference>
<dbReference type="PANTHER" id="PTHR42953">
    <property type="entry name" value="HIGH-AFFINITY ZINC UPTAKE SYSTEM PROTEIN ZNUA-RELATED"/>
    <property type="match status" value="1"/>
</dbReference>
<accession>A0A0U9H886</accession>
<dbReference type="InterPro" id="IPR050492">
    <property type="entry name" value="Bact_metal-bind_prot9"/>
</dbReference>
<dbReference type="EMBL" id="BBXV01000033">
    <property type="protein sequence ID" value="GAQ18871.1"/>
    <property type="molecule type" value="Genomic_DNA"/>
</dbReference>
<dbReference type="GO" id="GO:0007155">
    <property type="term" value="P:cell adhesion"/>
    <property type="evidence" value="ECO:0007669"/>
    <property type="project" value="InterPro"/>
</dbReference>
<dbReference type="PRINTS" id="PR00691">
    <property type="entry name" value="ADHESINB"/>
</dbReference>
<keyword evidence="3" id="KW-0732">Signal</keyword>
<dbReference type="RefSeq" id="WP_058950702.1">
    <property type="nucleotide sequence ID" value="NZ_BBXV01000033.1"/>
</dbReference>
<dbReference type="Gene3D" id="3.40.50.1980">
    <property type="entry name" value="Nitrogenase molybdenum iron protein domain"/>
    <property type="match status" value="3"/>
</dbReference>
<dbReference type="AlphaFoldDB" id="A0A0U9H886"/>
<comment type="similarity">
    <text evidence="1 4">Belongs to the bacterial solute-binding protein 9 family.</text>
</comment>